<keyword evidence="3 7" id="KW-0812">Transmembrane</keyword>
<reference evidence="8" key="1">
    <citation type="submission" date="2020-05" db="EMBL/GenBank/DDBJ databases">
        <authorList>
            <person name="Chiriac C."/>
            <person name="Salcher M."/>
            <person name="Ghai R."/>
            <person name="Kavagutti S V."/>
        </authorList>
    </citation>
    <scope>NUCLEOTIDE SEQUENCE</scope>
</reference>
<feature type="transmembrane region" description="Helical" evidence="7">
    <location>
        <begin position="141"/>
        <end position="160"/>
    </location>
</feature>
<name>A0A6J7IJS8_9ZZZZ</name>
<keyword evidence="6 7" id="KW-0472">Membrane</keyword>
<evidence type="ECO:0000256" key="4">
    <source>
        <dbReference type="ARBA" id="ARBA00022960"/>
    </source>
</evidence>
<dbReference type="AlphaFoldDB" id="A0A6J7IJS8"/>
<evidence type="ECO:0000256" key="2">
    <source>
        <dbReference type="ARBA" id="ARBA00022475"/>
    </source>
</evidence>
<feature type="transmembrane region" description="Helical" evidence="7">
    <location>
        <begin position="74"/>
        <end position="91"/>
    </location>
</feature>
<sequence length="173" mass="19237">MLTRRFAWCALIYIFFYFLQMSVVDQVKFPFGSLSLFLLFVLSWSALSSPEIGALLGFAGGLLLDLSLNSTGPFGLWTLILSLIGFGIAFLRYGDEGAIANPFVFIIYVSVAVMLTLIAYLLLGMLFGVDIGSTAQIVRNILGSGFWSLIFMPIFLPLTSRLHRLAFDTRERI</sequence>
<evidence type="ECO:0000313" key="8">
    <source>
        <dbReference type="EMBL" id="CAB4931428.1"/>
    </source>
</evidence>
<evidence type="ECO:0000256" key="3">
    <source>
        <dbReference type="ARBA" id="ARBA00022692"/>
    </source>
</evidence>
<accession>A0A6J7IJS8</accession>
<feature type="transmembrane region" description="Helical" evidence="7">
    <location>
        <begin position="6"/>
        <end position="24"/>
    </location>
</feature>
<dbReference type="Pfam" id="PF04093">
    <property type="entry name" value="MreD"/>
    <property type="match status" value="1"/>
</dbReference>
<comment type="subcellular location">
    <subcellularLocation>
        <location evidence="1">Cell membrane</location>
        <topology evidence="1">Multi-pass membrane protein</topology>
    </subcellularLocation>
</comment>
<keyword evidence="2" id="KW-1003">Cell membrane</keyword>
<feature type="transmembrane region" description="Helical" evidence="7">
    <location>
        <begin position="103"/>
        <end position="129"/>
    </location>
</feature>
<gene>
    <name evidence="8" type="ORF">UFOPK3774_00089</name>
</gene>
<dbReference type="GO" id="GO:0008360">
    <property type="term" value="P:regulation of cell shape"/>
    <property type="evidence" value="ECO:0007669"/>
    <property type="project" value="UniProtKB-KW"/>
</dbReference>
<protein>
    <submittedName>
        <fullName evidence="8">Unannotated protein</fullName>
    </submittedName>
</protein>
<proteinExistence type="predicted"/>
<keyword evidence="4" id="KW-0133">Cell shape</keyword>
<evidence type="ECO:0000256" key="1">
    <source>
        <dbReference type="ARBA" id="ARBA00004651"/>
    </source>
</evidence>
<keyword evidence="5 7" id="KW-1133">Transmembrane helix</keyword>
<evidence type="ECO:0000256" key="7">
    <source>
        <dbReference type="SAM" id="Phobius"/>
    </source>
</evidence>
<dbReference type="EMBL" id="CAFBNG010000008">
    <property type="protein sequence ID" value="CAB4931428.1"/>
    <property type="molecule type" value="Genomic_DNA"/>
</dbReference>
<dbReference type="InterPro" id="IPR007227">
    <property type="entry name" value="Cell_shape_determining_MreD"/>
</dbReference>
<evidence type="ECO:0000256" key="5">
    <source>
        <dbReference type="ARBA" id="ARBA00022989"/>
    </source>
</evidence>
<organism evidence="8">
    <name type="scientific">freshwater metagenome</name>
    <dbReference type="NCBI Taxonomy" id="449393"/>
    <lineage>
        <taxon>unclassified sequences</taxon>
        <taxon>metagenomes</taxon>
        <taxon>ecological metagenomes</taxon>
    </lineage>
</organism>
<dbReference type="GO" id="GO:0005886">
    <property type="term" value="C:plasma membrane"/>
    <property type="evidence" value="ECO:0007669"/>
    <property type="project" value="UniProtKB-SubCell"/>
</dbReference>
<evidence type="ECO:0000256" key="6">
    <source>
        <dbReference type="ARBA" id="ARBA00023136"/>
    </source>
</evidence>